<feature type="compositionally biased region" description="Polar residues" evidence="1">
    <location>
        <begin position="1"/>
        <end position="18"/>
    </location>
</feature>
<evidence type="ECO:0000313" key="2">
    <source>
        <dbReference type="EMBL" id="KAJ1112487.1"/>
    </source>
</evidence>
<sequence length="319" mass="34912">MLANVRTSVQSRGGSDSTPGPAPTAERRPPACLAWRFLRCRRYCECQERSRVGGGRLPASRLRSAASWHLIGLTSALERAPEEARVGASSESLARTPREARVDRGPTRGQVWCQPCVSGAGPTRGQGGCGSHERPGWVRVPREARVGAGPTRGQGAYLARGLPVRQARSAPLPLHAMQSLKPSSSHWQGAVPCHSWLSAAVGAWHTAQGEVLRQAAVRQECHRPGHLSVRCTPTTPCFVHRRLVEPQSRASKGGMHRESPNPQCEISSAHSYVCWEESPLLMQCLAPESRQSTSGAFPEQLQMYLFQEHSKSHVWKNIH</sequence>
<accession>A0AAV7ND46</accession>
<feature type="region of interest" description="Disordered" evidence="1">
    <location>
        <begin position="82"/>
        <end position="106"/>
    </location>
</feature>
<feature type="compositionally biased region" description="Basic and acidic residues" evidence="1">
    <location>
        <begin position="96"/>
        <end position="106"/>
    </location>
</feature>
<feature type="region of interest" description="Disordered" evidence="1">
    <location>
        <begin position="1"/>
        <end position="27"/>
    </location>
</feature>
<proteinExistence type="predicted"/>
<comment type="caution">
    <text evidence="2">The sequence shown here is derived from an EMBL/GenBank/DDBJ whole genome shotgun (WGS) entry which is preliminary data.</text>
</comment>
<evidence type="ECO:0000313" key="3">
    <source>
        <dbReference type="Proteomes" id="UP001066276"/>
    </source>
</evidence>
<reference evidence="2" key="1">
    <citation type="journal article" date="2022" name="bioRxiv">
        <title>Sequencing and chromosome-scale assembly of the giantPleurodeles waltlgenome.</title>
        <authorList>
            <person name="Brown T."/>
            <person name="Elewa A."/>
            <person name="Iarovenko S."/>
            <person name="Subramanian E."/>
            <person name="Araus A.J."/>
            <person name="Petzold A."/>
            <person name="Susuki M."/>
            <person name="Suzuki K.-i.T."/>
            <person name="Hayashi T."/>
            <person name="Toyoda A."/>
            <person name="Oliveira C."/>
            <person name="Osipova E."/>
            <person name="Leigh N.D."/>
            <person name="Simon A."/>
            <person name="Yun M.H."/>
        </authorList>
    </citation>
    <scope>NUCLEOTIDE SEQUENCE</scope>
    <source>
        <strain evidence="2">20211129_DDA</strain>
        <tissue evidence="2">Liver</tissue>
    </source>
</reference>
<protein>
    <submittedName>
        <fullName evidence="2">Uncharacterized protein</fullName>
    </submittedName>
</protein>
<dbReference type="AlphaFoldDB" id="A0AAV7ND46"/>
<organism evidence="2 3">
    <name type="scientific">Pleurodeles waltl</name>
    <name type="common">Iberian ribbed newt</name>
    <dbReference type="NCBI Taxonomy" id="8319"/>
    <lineage>
        <taxon>Eukaryota</taxon>
        <taxon>Metazoa</taxon>
        <taxon>Chordata</taxon>
        <taxon>Craniata</taxon>
        <taxon>Vertebrata</taxon>
        <taxon>Euteleostomi</taxon>
        <taxon>Amphibia</taxon>
        <taxon>Batrachia</taxon>
        <taxon>Caudata</taxon>
        <taxon>Salamandroidea</taxon>
        <taxon>Salamandridae</taxon>
        <taxon>Pleurodelinae</taxon>
        <taxon>Pleurodeles</taxon>
    </lineage>
</organism>
<keyword evidence="3" id="KW-1185">Reference proteome</keyword>
<gene>
    <name evidence="2" type="ORF">NDU88_000751</name>
</gene>
<dbReference type="Proteomes" id="UP001066276">
    <property type="component" value="Chromosome 8"/>
</dbReference>
<name>A0AAV7ND46_PLEWA</name>
<dbReference type="EMBL" id="JANPWB010000012">
    <property type="protein sequence ID" value="KAJ1112487.1"/>
    <property type="molecule type" value="Genomic_DNA"/>
</dbReference>
<evidence type="ECO:0000256" key="1">
    <source>
        <dbReference type="SAM" id="MobiDB-lite"/>
    </source>
</evidence>